<evidence type="ECO:0000313" key="2">
    <source>
        <dbReference type="Proteomes" id="UP000828390"/>
    </source>
</evidence>
<name>A0A9D4DZ52_DREPO</name>
<accession>A0A9D4DZ52</accession>
<keyword evidence="2" id="KW-1185">Reference proteome</keyword>
<evidence type="ECO:0000313" key="1">
    <source>
        <dbReference type="EMBL" id="KAH3769465.1"/>
    </source>
</evidence>
<sequence length="58" mass="6557">MVFHTDLGVLEAVTTAVRDVTTAFMCKGEVIKEPTTSLKDCKKDIMFEPRYAKMSLMQ</sequence>
<gene>
    <name evidence="1" type="ORF">DPMN_170734</name>
</gene>
<dbReference type="AlphaFoldDB" id="A0A9D4DZ52"/>
<organism evidence="1 2">
    <name type="scientific">Dreissena polymorpha</name>
    <name type="common">Zebra mussel</name>
    <name type="synonym">Mytilus polymorpha</name>
    <dbReference type="NCBI Taxonomy" id="45954"/>
    <lineage>
        <taxon>Eukaryota</taxon>
        <taxon>Metazoa</taxon>
        <taxon>Spiralia</taxon>
        <taxon>Lophotrochozoa</taxon>
        <taxon>Mollusca</taxon>
        <taxon>Bivalvia</taxon>
        <taxon>Autobranchia</taxon>
        <taxon>Heteroconchia</taxon>
        <taxon>Euheterodonta</taxon>
        <taxon>Imparidentia</taxon>
        <taxon>Neoheterodontei</taxon>
        <taxon>Myida</taxon>
        <taxon>Dreissenoidea</taxon>
        <taxon>Dreissenidae</taxon>
        <taxon>Dreissena</taxon>
    </lineage>
</organism>
<dbReference type="Proteomes" id="UP000828390">
    <property type="component" value="Unassembled WGS sequence"/>
</dbReference>
<proteinExistence type="predicted"/>
<comment type="caution">
    <text evidence="1">The sequence shown here is derived from an EMBL/GenBank/DDBJ whole genome shotgun (WGS) entry which is preliminary data.</text>
</comment>
<protein>
    <submittedName>
        <fullName evidence="1">Uncharacterized protein</fullName>
    </submittedName>
</protein>
<dbReference type="EMBL" id="JAIWYP010000009">
    <property type="protein sequence ID" value="KAH3769465.1"/>
    <property type="molecule type" value="Genomic_DNA"/>
</dbReference>
<reference evidence="1" key="1">
    <citation type="journal article" date="2019" name="bioRxiv">
        <title>The Genome of the Zebra Mussel, Dreissena polymorpha: A Resource for Invasive Species Research.</title>
        <authorList>
            <person name="McCartney M.A."/>
            <person name="Auch B."/>
            <person name="Kono T."/>
            <person name="Mallez S."/>
            <person name="Zhang Y."/>
            <person name="Obille A."/>
            <person name="Becker A."/>
            <person name="Abrahante J.E."/>
            <person name="Garbe J."/>
            <person name="Badalamenti J.P."/>
            <person name="Herman A."/>
            <person name="Mangelson H."/>
            <person name="Liachko I."/>
            <person name="Sullivan S."/>
            <person name="Sone E.D."/>
            <person name="Koren S."/>
            <person name="Silverstein K.A.T."/>
            <person name="Beckman K.B."/>
            <person name="Gohl D.M."/>
        </authorList>
    </citation>
    <scope>NUCLEOTIDE SEQUENCE</scope>
    <source>
        <strain evidence="1">Duluth1</strain>
        <tissue evidence="1">Whole animal</tissue>
    </source>
</reference>
<reference evidence="1" key="2">
    <citation type="submission" date="2020-11" db="EMBL/GenBank/DDBJ databases">
        <authorList>
            <person name="McCartney M.A."/>
            <person name="Auch B."/>
            <person name="Kono T."/>
            <person name="Mallez S."/>
            <person name="Becker A."/>
            <person name="Gohl D.M."/>
            <person name="Silverstein K.A.T."/>
            <person name="Koren S."/>
            <person name="Bechman K.B."/>
            <person name="Herman A."/>
            <person name="Abrahante J.E."/>
            <person name="Garbe J."/>
        </authorList>
    </citation>
    <scope>NUCLEOTIDE SEQUENCE</scope>
    <source>
        <strain evidence="1">Duluth1</strain>
        <tissue evidence="1">Whole animal</tissue>
    </source>
</reference>